<dbReference type="InterPro" id="IPR027304">
    <property type="entry name" value="Trigger_fact/SurA_dom_sf"/>
</dbReference>
<gene>
    <name evidence="2" type="ORF">METZ01_LOCUS228658</name>
</gene>
<name>A0A382GLX6_9ZZZZ</name>
<dbReference type="EMBL" id="UINC01056140">
    <property type="protein sequence ID" value="SVB75804.1"/>
    <property type="molecule type" value="Genomic_DNA"/>
</dbReference>
<evidence type="ECO:0000313" key="2">
    <source>
        <dbReference type="EMBL" id="SVB75804.1"/>
    </source>
</evidence>
<feature type="non-terminal residue" evidence="2">
    <location>
        <position position="110"/>
    </location>
</feature>
<protein>
    <recommendedName>
        <fullName evidence="3">SurA N-terminal domain-containing protein</fullName>
    </recommendedName>
</protein>
<keyword evidence="1" id="KW-0732">Signal</keyword>
<sequence length="110" mass="12404">MKMSSSCVCTIIKTNLLVSCALVLLSLTFAFSAIGQSSLNIVAIVNDEIISDYDLQSRIDFVLFSSGLPNNPNERKRIRYRILNNLINQKLMLQQAKQKKIKVSRKQIGE</sequence>
<dbReference type="PANTHER" id="PTHR47637:SF1">
    <property type="entry name" value="CHAPERONE SURA"/>
    <property type="match status" value="1"/>
</dbReference>
<dbReference type="SUPFAM" id="SSF109998">
    <property type="entry name" value="Triger factor/SurA peptide-binding domain-like"/>
    <property type="match status" value="1"/>
</dbReference>
<organism evidence="2">
    <name type="scientific">marine metagenome</name>
    <dbReference type="NCBI Taxonomy" id="408172"/>
    <lineage>
        <taxon>unclassified sequences</taxon>
        <taxon>metagenomes</taxon>
        <taxon>ecological metagenomes</taxon>
    </lineage>
</organism>
<accession>A0A382GLX6</accession>
<dbReference type="AlphaFoldDB" id="A0A382GLX6"/>
<dbReference type="Gene3D" id="1.10.4030.10">
    <property type="entry name" value="Porin chaperone SurA, peptide-binding domain"/>
    <property type="match status" value="1"/>
</dbReference>
<reference evidence="2" key="1">
    <citation type="submission" date="2018-05" db="EMBL/GenBank/DDBJ databases">
        <authorList>
            <person name="Lanie J.A."/>
            <person name="Ng W.-L."/>
            <person name="Kazmierczak K.M."/>
            <person name="Andrzejewski T.M."/>
            <person name="Davidsen T.M."/>
            <person name="Wayne K.J."/>
            <person name="Tettelin H."/>
            <person name="Glass J.I."/>
            <person name="Rusch D."/>
            <person name="Podicherti R."/>
            <person name="Tsui H.-C.T."/>
            <person name="Winkler M.E."/>
        </authorList>
    </citation>
    <scope>NUCLEOTIDE SEQUENCE</scope>
</reference>
<dbReference type="InterPro" id="IPR050280">
    <property type="entry name" value="OMP_Chaperone_SurA"/>
</dbReference>
<dbReference type="PANTHER" id="PTHR47637">
    <property type="entry name" value="CHAPERONE SURA"/>
    <property type="match status" value="1"/>
</dbReference>
<evidence type="ECO:0008006" key="3">
    <source>
        <dbReference type="Google" id="ProtNLM"/>
    </source>
</evidence>
<proteinExistence type="predicted"/>
<evidence type="ECO:0000256" key="1">
    <source>
        <dbReference type="ARBA" id="ARBA00022729"/>
    </source>
</evidence>
<dbReference type="Pfam" id="PF13624">
    <property type="entry name" value="SurA_N_3"/>
    <property type="match status" value="1"/>
</dbReference>